<dbReference type="Pfam" id="PF02181">
    <property type="entry name" value="FH2"/>
    <property type="match status" value="1"/>
</dbReference>
<dbReference type="GO" id="GO:0005737">
    <property type="term" value="C:cytoplasm"/>
    <property type="evidence" value="ECO:0007669"/>
    <property type="project" value="UniProtKB-ARBA"/>
</dbReference>
<feature type="region of interest" description="Disordered" evidence="2">
    <location>
        <begin position="999"/>
        <end position="1022"/>
    </location>
</feature>
<dbReference type="OrthoDB" id="5990560at2759"/>
<comment type="similarity">
    <text evidence="1">Belongs to the formin homology family. Cappuccino subfamily.</text>
</comment>
<dbReference type="EMBL" id="LSMT01000025">
    <property type="protein sequence ID" value="PFX32283.1"/>
    <property type="molecule type" value="Genomic_DNA"/>
</dbReference>
<feature type="compositionally biased region" description="Polar residues" evidence="2">
    <location>
        <begin position="272"/>
        <end position="283"/>
    </location>
</feature>
<dbReference type="Gene3D" id="1.10.10.10">
    <property type="entry name" value="Winged helix-like DNA-binding domain superfamily/Winged helix DNA-binding domain"/>
    <property type="match status" value="1"/>
</dbReference>
<evidence type="ECO:0000259" key="4">
    <source>
        <dbReference type="PROSITE" id="PS51444"/>
    </source>
</evidence>
<feature type="region of interest" description="Disordered" evidence="2">
    <location>
        <begin position="307"/>
        <end position="369"/>
    </location>
</feature>
<dbReference type="InterPro" id="IPR036388">
    <property type="entry name" value="WH-like_DNA-bd_sf"/>
</dbReference>
<feature type="region of interest" description="Disordered" evidence="2">
    <location>
        <begin position="272"/>
        <end position="292"/>
    </location>
</feature>
<feature type="compositionally biased region" description="Basic and acidic residues" evidence="2">
    <location>
        <begin position="321"/>
        <end position="330"/>
    </location>
</feature>
<accession>A0A2B4ST81</accession>
<name>A0A2B4ST81_STYPI</name>
<feature type="region of interest" description="Disordered" evidence="2">
    <location>
        <begin position="472"/>
        <end position="531"/>
    </location>
</feature>
<feature type="compositionally biased region" description="Basic and acidic residues" evidence="2">
    <location>
        <begin position="522"/>
        <end position="531"/>
    </location>
</feature>
<dbReference type="PANTHER" id="PTHR45920">
    <property type="entry name" value="FORMIN HOMOLOGY 2 DOMAIN CONTAINING, ISOFORM I"/>
    <property type="match status" value="1"/>
</dbReference>
<dbReference type="InterPro" id="IPR015425">
    <property type="entry name" value="FH2_Formin"/>
</dbReference>
<dbReference type="InterPro" id="IPR036390">
    <property type="entry name" value="WH_DNA-bd_sf"/>
</dbReference>
<reference evidence="6" key="1">
    <citation type="journal article" date="2017" name="bioRxiv">
        <title>Comparative analysis of the genomes of Stylophora pistillata and Acropora digitifera provides evidence for extensive differences between species of corals.</title>
        <authorList>
            <person name="Voolstra C.R."/>
            <person name="Li Y."/>
            <person name="Liew Y.J."/>
            <person name="Baumgarten S."/>
            <person name="Zoccola D."/>
            <person name="Flot J.-F."/>
            <person name="Tambutte S."/>
            <person name="Allemand D."/>
            <person name="Aranda M."/>
        </authorList>
    </citation>
    <scope>NUCLEOTIDE SEQUENCE [LARGE SCALE GENOMIC DNA]</scope>
</reference>
<evidence type="ECO:0000256" key="2">
    <source>
        <dbReference type="SAM" id="MobiDB-lite"/>
    </source>
</evidence>
<feature type="region of interest" description="Disordered" evidence="2">
    <location>
        <begin position="571"/>
        <end position="592"/>
    </location>
</feature>
<dbReference type="InterPro" id="IPR000591">
    <property type="entry name" value="DEP_dom"/>
</dbReference>
<feature type="domain" description="DEP" evidence="3">
    <location>
        <begin position="138"/>
        <end position="216"/>
    </location>
</feature>
<feature type="domain" description="FH2" evidence="4">
    <location>
        <begin position="592"/>
        <end position="1008"/>
    </location>
</feature>
<dbReference type="InterPro" id="IPR042201">
    <property type="entry name" value="FH2_Formin_sf"/>
</dbReference>
<dbReference type="Gene3D" id="1.20.58.2220">
    <property type="entry name" value="Formin, FH2 domain"/>
    <property type="match status" value="1"/>
</dbReference>
<dbReference type="GO" id="GO:0005856">
    <property type="term" value="C:cytoskeleton"/>
    <property type="evidence" value="ECO:0007669"/>
    <property type="project" value="TreeGrafter"/>
</dbReference>
<comment type="caution">
    <text evidence="5">The sequence shown here is derived from an EMBL/GenBank/DDBJ whole genome shotgun (WGS) entry which is preliminary data.</text>
</comment>
<proteinExistence type="inferred from homology"/>
<keyword evidence="6" id="KW-1185">Reference proteome</keyword>
<protein>
    <submittedName>
        <fullName evidence="5">Formin-1</fullName>
    </submittedName>
</protein>
<dbReference type="PANTHER" id="PTHR45920:SF7">
    <property type="entry name" value="FORMIN-G"/>
    <property type="match status" value="1"/>
</dbReference>
<dbReference type="PROSITE" id="PS51444">
    <property type="entry name" value="FH2"/>
    <property type="match status" value="1"/>
</dbReference>
<dbReference type="GO" id="GO:0051015">
    <property type="term" value="F:actin filament binding"/>
    <property type="evidence" value="ECO:0007669"/>
    <property type="project" value="TreeGrafter"/>
</dbReference>
<dbReference type="SMART" id="SM00498">
    <property type="entry name" value="FH2"/>
    <property type="match status" value="1"/>
</dbReference>
<dbReference type="SUPFAM" id="SSF101447">
    <property type="entry name" value="Formin homology 2 domain (FH2 domain)"/>
    <property type="match status" value="1"/>
</dbReference>
<dbReference type="STRING" id="50429.A0A2B4ST81"/>
<dbReference type="GO" id="GO:0030866">
    <property type="term" value="P:cortical actin cytoskeleton organization"/>
    <property type="evidence" value="ECO:0007669"/>
    <property type="project" value="TreeGrafter"/>
</dbReference>
<feature type="compositionally biased region" description="Basic and acidic residues" evidence="2">
    <location>
        <begin position="340"/>
        <end position="359"/>
    </location>
</feature>
<dbReference type="AlphaFoldDB" id="A0A2B4ST81"/>
<organism evidence="5 6">
    <name type="scientific">Stylophora pistillata</name>
    <name type="common">Smooth cauliflower coral</name>
    <dbReference type="NCBI Taxonomy" id="50429"/>
    <lineage>
        <taxon>Eukaryota</taxon>
        <taxon>Metazoa</taxon>
        <taxon>Cnidaria</taxon>
        <taxon>Anthozoa</taxon>
        <taxon>Hexacorallia</taxon>
        <taxon>Scleractinia</taxon>
        <taxon>Astrocoeniina</taxon>
        <taxon>Pocilloporidae</taxon>
        <taxon>Stylophora</taxon>
    </lineage>
</organism>
<dbReference type="PROSITE" id="PS50186">
    <property type="entry name" value="DEP"/>
    <property type="match status" value="1"/>
</dbReference>
<gene>
    <name evidence="5" type="primary">FMN1</name>
    <name evidence="5" type="ORF">AWC38_SpisGene2870</name>
</gene>
<dbReference type="CDD" id="cd04371">
    <property type="entry name" value="DEP"/>
    <property type="match status" value="1"/>
</dbReference>
<dbReference type="Proteomes" id="UP000225706">
    <property type="component" value="Unassembled WGS sequence"/>
</dbReference>
<sequence length="1022" mass="115479">MAVSKAPFTDPRVWWDAGKLQLKEIAISHSVTAGNTRPRERAALDRELRDLQAQADPNNADHRLQLLEIKDRLRAIDDEAISGCILRSKERWTELGEKPRDIFPAHMQSKFGSILAAEDVKVLRSAFESTKDLTAVEKIYGEKDKVFSKTWGGKTYEKVFEGSLLVDKLTEKSPERFPSREKATEFLQSVLKEGIIKSIGISRLYEDGSQLFYWSENLQTPSNMAATANLRTQRLTKTLQEEAKPAWVTPNLKKTGNRPGTLPTRRREINTVSRATQNATSEGTTEEKKVNATKSLSRGLAALLERDQAFSSQNVEDDKCEEEKEKKAEVNENANSVNGEKVKSNDQPKLENFKPESKHSSLPRSFYKAPQVQQVQTGSVTMHRAPQVQKIETGSVSEDIKSTAHQNGGFIPIKKAVQEEKAQEVKAATQTFVAKAPIIVQGRKTASTSPRETTTDDKTKTEKVDIMAPSIKTSPFINPKGAGESATPKVRKISPVKMVNGFHDGEKDESVPTKQSPSTGTDSHDSQVQQDKETVDFLKKEIERIKAEHQLEISNYQEKINEMKQEFERVKDMTPSEDTMESRRLAGGVKPKKAAVKPDVEMKPLFWTRILISDEQDAGDVNNNKSKSSIWKYIKELDFNRKEFQKLFGRKVSKMSKGDPRRISLKDDSHFAHSKGQQAAKLLDNGRSQTIGIIMSSLSCQLEDIKEAVYKMDTSVIDMDGLKALYDIRPKVEEIELITKYQQENPKIPLDKPEEFLFQMHKMDHFAERLECWLYRNKFTENLTAIDRRLSAICEASSLLRTNEDISFILSLILTLGNFMNGGTNRGQADGFQLSILNKIKDVKTQDNGTNLMKYIVQLYCDKKHGGETGDFTLPDPYAILAAAQVSFKDIKAELAEAKISLATCKAKSEMVLGGGSNVHREPFESFVKEYLQTGERELERVQNKLQATMKDFKEVTPPLFFGIWGNFLEIFKNFWKAEQINLAKRTFSNAEHLKQIRATASKFKKRRTSDTKDPKRKTSSP</sequence>
<evidence type="ECO:0000313" key="5">
    <source>
        <dbReference type="EMBL" id="PFX32283.1"/>
    </source>
</evidence>
<dbReference type="GO" id="GO:0035556">
    <property type="term" value="P:intracellular signal transduction"/>
    <property type="evidence" value="ECO:0007669"/>
    <property type="project" value="InterPro"/>
</dbReference>
<dbReference type="SUPFAM" id="SSF46785">
    <property type="entry name" value="Winged helix' DNA-binding domain"/>
    <property type="match status" value="1"/>
</dbReference>
<feature type="compositionally biased region" description="Polar residues" evidence="2">
    <location>
        <begin position="512"/>
        <end position="521"/>
    </location>
</feature>
<evidence type="ECO:0000313" key="6">
    <source>
        <dbReference type="Proteomes" id="UP000225706"/>
    </source>
</evidence>
<evidence type="ECO:0000256" key="1">
    <source>
        <dbReference type="ARBA" id="ARBA00005271"/>
    </source>
</evidence>
<evidence type="ECO:0000259" key="3">
    <source>
        <dbReference type="PROSITE" id="PS50186"/>
    </source>
</evidence>
<feature type="compositionally biased region" description="Basic and acidic residues" evidence="2">
    <location>
        <begin position="571"/>
        <end position="584"/>
    </location>
</feature>